<evidence type="ECO:0000313" key="2">
    <source>
        <dbReference type="Proteomes" id="UP001305002"/>
    </source>
</evidence>
<dbReference type="Proteomes" id="UP001305002">
    <property type="component" value="Plasmid unnamed"/>
</dbReference>
<gene>
    <name evidence="1" type="ORF">R5U08_42275</name>
</gene>
<keyword evidence="2" id="KW-1185">Reference proteome</keyword>
<organism evidence="1 2">
    <name type="scientific">Streptomyces coeruleorubidus</name>
    <dbReference type="NCBI Taxonomy" id="116188"/>
    <lineage>
        <taxon>Bacteria</taxon>
        <taxon>Bacillati</taxon>
        <taxon>Actinomycetota</taxon>
        <taxon>Actinomycetes</taxon>
        <taxon>Kitasatosporales</taxon>
        <taxon>Streptomycetaceae</taxon>
        <taxon>Streptomyces</taxon>
    </lineage>
</organism>
<dbReference type="EMBL" id="CP137525">
    <property type="protein sequence ID" value="WOT40714.1"/>
    <property type="molecule type" value="Genomic_DNA"/>
</dbReference>
<evidence type="ECO:0000313" key="1">
    <source>
        <dbReference type="EMBL" id="WOT40714.1"/>
    </source>
</evidence>
<reference evidence="1 2" key="1">
    <citation type="journal article" date="2021" name="J. Microbiol. Biotechnol.">
        <title>An Efficient Markerless Deletion System Suitable for the Industrial Strains of Streptomyces.</title>
        <authorList>
            <person name="Dong J."/>
            <person name="Wei J."/>
            <person name="Li H."/>
            <person name="Zhao S."/>
            <person name="Guan W."/>
        </authorList>
    </citation>
    <scope>NUCLEOTIDE SEQUENCE [LARGE SCALE GENOMIC DNA]</scope>
    <source>
        <strain evidence="1 2">CICC 11043</strain>
    </source>
</reference>
<keyword evidence="1" id="KW-0614">Plasmid</keyword>
<dbReference type="RefSeq" id="WP_317928380.1">
    <property type="nucleotide sequence ID" value="NZ_CP137525.1"/>
</dbReference>
<reference evidence="1 2" key="2">
    <citation type="journal article" date="2024" name="Microb. Biotechnol.">
        <title>The involvement of multiple ABC transporters in daunorubicin efflux in Streptomyces coeruleorubidus.</title>
        <authorList>
            <person name="Dong J."/>
            <person name="Ning J."/>
            <person name="Tian Y."/>
            <person name="Li H."/>
            <person name="Chen H."/>
            <person name="Guan W."/>
        </authorList>
    </citation>
    <scope>NUCLEOTIDE SEQUENCE [LARGE SCALE GENOMIC DNA]</scope>
    <source>
        <strain evidence="1 2">CICC 11043</strain>
    </source>
</reference>
<sequence length="42" mass="4567">MVFCSSGQDLTTTGAYIEMVSRLLEPALLTLAVLAVRGRVKR</sequence>
<accession>A0ABZ0KS68</accession>
<proteinExistence type="predicted"/>
<name>A0ABZ0KS68_STRC4</name>
<protein>
    <submittedName>
        <fullName evidence="1">Uncharacterized protein</fullName>
    </submittedName>
</protein>
<geneLocation type="plasmid" evidence="1 2">
    <name>unnamed</name>
</geneLocation>